<dbReference type="AlphaFoldDB" id="X1E4F6"/>
<proteinExistence type="predicted"/>
<dbReference type="EMBL" id="BART01030206">
    <property type="protein sequence ID" value="GAH15295.1"/>
    <property type="molecule type" value="Genomic_DNA"/>
</dbReference>
<reference evidence="1" key="1">
    <citation type="journal article" date="2014" name="Front. Microbiol.">
        <title>High frequency of phylogenetically diverse reductive dehalogenase-homologous genes in deep subseafloor sedimentary metagenomes.</title>
        <authorList>
            <person name="Kawai M."/>
            <person name="Futagami T."/>
            <person name="Toyoda A."/>
            <person name="Takaki Y."/>
            <person name="Nishi S."/>
            <person name="Hori S."/>
            <person name="Arai W."/>
            <person name="Tsubouchi T."/>
            <person name="Morono Y."/>
            <person name="Uchiyama I."/>
            <person name="Ito T."/>
            <person name="Fujiyama A."/>
            <person name="Inagaki F."/>
            <person name="Takami H."/>
        </authorList>
    </citation>
    <scope>NUCLEOTIDE SEQUENCE</scope>
    <source>
        <strain evidence="1">Expedition CK06-06</strain>
    </source>
</reference>
<gene>
    <name evidence="1" type="ORF">S01H4_52804</name>
</gene>
<sequence length="53" mass="5897">MILTKIGNIAFNSKEFDNISSELGKLILKGDIKGIDKIKWDVVSGTKSDEKEE</sequence>
<protein>
    <submittedName>
        <fullName evidence="1">Uncharacterized protein</fullName>
    </submittedName>
</protein>
<evidence type="ECO:0000313" key="1">
    <source>
        <dbReference type="EMBL" id="GAH15295.1"/>
    </source>
</evidence>
<comment type="caution">
    <text evidence="1">The sequence shown here is derived from an EMBL/GenBank/DDBJ whole genome shotgun (WGS) entry which is preliminary data.</text>
</comment>
<name>X1E4F6_9ZZZZ</name>
<accession>X1E4F6</accession>
<organism evidence="1">
    <name type="scientific">marine sediment metagenome</name>
    <dbReference type="NCBI Taxonomy" id="412755"/>
    <lineage>
        <taxon>unclassified sequences</taxon>
        <taxon>metagenomes</taxon>
        <taxon>ecological metagenomes</taxon>
    </lineage>
</organism>